<feature type="transmembrane region" description="Helical" evidence="1">
    <location>
        <begin position="59"/>
        <end position="79"/>
    </location>
</feature>
<keyword evidence="1" id="KW-1133">Transmembrane helix</keyword>
<keyword evidence="1" id="KW-0472">Membrane</keyword>
<evidence type="ECO:0000313" key="3">
    <source>
        <dbReference type="Proteomes" id="UP000539146"/>
    </source>
</evidence>
<evidence type="ECO:0000313" key="2">
    <source>
        <dbReference type="EMBL" id="NUU29978.1"/>
    </source>
</evidence>
<dbReference type="EMBL" id="JABMCG010000126">
    <property type="protein sequence ID" value="NUU29978.1"/>
    <property type="molecule type" value="Genomic_DNA"/>
</dbReference>
<accession>A0A850E017</accession>
<protein>
    <submittedName>
        <fullName evidence="2">Uncharacterized protein</fullName>
    </submittedName>
</protein>
<gene>
    <name evidence="2" type="ORF">HP467_17945</name>
</gene>
<organism evidence="2 3">
    <name type="scientific">Curtobacterium citreum</name>
    <dbReference type="NCBI Taxonomy" id="2036"/>
    <lineage>
        <taxon>Bacteria</taxon>
        <taxon>Bacillati</taxon>
        <taxon>Actinomycetota</taxon>
        <taxon>Actinomycetes</taxon>
        <taxon>Micrococcales</taxon>
        <taxon>Microbacteriaceae</taxon>
        <taxon>Curtobacterium</taxon>
    </lineage>
</organism>
<comment type="caution">
    <text evidence="2">The sequence shown here is derived from an EMBL/GenBank/DDBJ whole genome shotgun (WGS) entry which is preliminary data.</text>
</comment>
<reference evidence="2 3" key="1">
    <citation type="submission" date="2020-05" db="EMBL/GenBank/DDBJ databases">
        <title>Genome Sequencing of Type Strains.</title>
        <authorList>
            <person name="Lemaire J.F."/>
            <person name="Inderbitzin P."/>
            <person name="Gregorio O.A."/>
            <person name="Collins S.B."/>
            <person name="Wespe N."/>
            <person name="Knight-Connoni V."/>
        </authorList>
    </citation>
    <scope>NUCLEOTIDE SEQUENCE [LARGE SCALE GENOMIC DNA]</scope>
    <source>
        <strain evidence="2 3">DSM 20512</strain>
    </source>
</reference>
<keyword evidence="1" id="KW-0812">Transmembrane</keyword>
<name>A0A850E017_9MICO</name>
<dbReference type="AlphaFoldDB" id="A0A850E017"/>
<dbReference type="Proteomes" id="UP000539146">
    <property type="component" value="Unassembled WGS sequence"/>
</dbReference>
<dbReference type="RefSeq" id="WP_175327028.1">
    <property type="nucleotide sequence ID" value="NZ_BAAAWP010000001.1"/>
</dbReference>
<evidence type="ECO:0000256" key="1">
    <source>
        <dbReference type="SAM" id="Phobius"/>
    </source>
</evidence>
<proteinExistence type="predicted"/>
<sequence length="243" mass="25446">MNDEHVRYETKTLSAIRGLEGKTRSKMEQDGWELVQQNHGALRSSLVFRRPKKPLPKKALIVGGSVAAVAVIGIVIGAITEGDPAPVETATAIARPEASARATTSAVPTPSAAATTGAAAASAVAAAPAVTDAEVFQVFNDYFAERSSKGVVLAEAVSEVHFEGGIVQVTFDPAKAGITRDQFDYINPFPNLASFVASPIAFNDEVGNRIRPSVHAIATVASDGAPLGSFTHDQILALNELDR</sequence>